<reference evidence="2" key="1">
    <citation type="journal article" date="2021" name="Antonie Van Leeuwenhoek">
        <title>Draft genome and description of Waterburya agarophytonicola gen. nov. sp. nov. (Pleurocapsales, Cyanobacteria): a seaweed symbiont.</title>
        <authorList>
            <person name="Bonthond G."/>
            <person name="Shalygin S."/>
            <person name="Bayer T."/>
            <person name="Weinberger F."/>
        </authorList>
    </citation>
    <scope>NUCLEOTIDE SEQUENCE</scope>
    <source>
        <strain evidence="2">KI4</strain>
    </source>
</reference>
<evidence type="ECO:0000313" key="2">
    <source>
        <dbReference type="EMBL" id="MCC0179579.1"/>
    </source>
</evidence>
<evidence type="ECO:0000313" key="3">
    <source>
        <dbReference type="Proteomes" id="UP000729733"/>
    </source>
</evidence>
<feature type="region of interest" description="Disordered" evidence="1">
    <location>
        <begin position="28"/>
        <end position="53"/>
    </location>
</feature>
<dbReference type="AlphaFoldDB" id="A0A964FL38"/>
<dbReference type="EMBL" id="JADWDC010000094">
    <property type="protein sequence ID" value="MCC0179579.1"/>
    <property type="molecule type" value="Genomic_DNA"/>
</dbReference>
<name>A0A964FL38_9CYAN</name>
<organism evidence="2 3">
    <name type="scientific">Waterburya agarophytonicola KI4</name>
    <dbReference type="NCBI Taxonomy" id="2874699"/>
    <lineage>
        <taxon>Bacteria</taxon>
        <taxon>Bacillati</taxon>
        <taxon>Cyanobacteriota</taxon>
        <taxon>Cyanophyceae</taxon>
        <taxon>Pleurocapsales</taxon>
        <taxon>Hyellaceae</taxon>
        <taxon>Waterburya</taxon>
        <taxon>Waterburya agarophytonicola</taxon>
    </lineage>
</organism>
<sequence>MKLTYRGIDYKIQTQVIEEIKDPISLDKDLKGDRSTTNIESTNPSPKIQDSRNDRQVILIRPIHYYTYRGISYTKNLTFDNRTKKLLDIDRK</sequence>
<protein>
    <submittedName>
        <fullName evidence="2">DUF4278 domain-containing protein</fullName>
    </submittedName>
</protein>
<evidence type="ECO:0000256" key="1">
    <source>
        <dbReference type="SAM" id="MobiDB-lite"/>
    </source>
</evidence>
<dbReference type="Proteomes" id="UP000729733">
    <property type="component" value="Unassembled WGS sequence"/>
</dbReference>
<comment type="caution">
    <text evidence="2">The sequence shown here is derived from an EMBL/GenBank/DDBJ whole genome shotgun (WGS) entry which is preliminary data.</text>
</comment>
<keyword evidence="3" id="KW-1185">Reference proteome</keyword>
<gene>
    <name evidence="2" type="ORF">I4641_21715</name>
</gene>
<accession>A0A964FL38</accession>
<proteinExistence type="predicted"/>
<feature type="compositionally biased region" description="Polar residues" evidence="1">
    <location>
        <begin position="35"/>
        <end position="48"/>
    </location>
</feature>
<dbReference type="RefSeq" id="WP_229642678.1">
    <property type="nucleotide sequence ID" value="NZ_JADWDC010000094.1"/>
</dbReference>